<gene>
    <name evidence="2" type="ORF">HMPREF9449_00174</name>
</gene>
<dbReference type="GeneID" id="98067840"/>
<dbReference type="HOGENOM" id="CLU_1914917_0_0_10"/>
<dbReference type="Proteomes" id="UP000004892">
    <property type="component" value="Unassembled WGS sequence"/>
</dbReference>
<dbReference type="EMBL" id="ADMC01000001">
    <property type="protein sequence ID" value="EHP51172.1"/>
    <property type="molecule type" value="Genomic_DNA"/>
</dbReference>
<protein>
    <submittedName>
        <fullName evidence="2">Uncharacterized protein</fullName>
    </submittedName>
</protein>
<dbReference type="eggNOG" id="ENOG50347EG">
    <property type="taxonomic scope" value="Bacteria"/>
</dbReference>
<dbReference type="AlphaFoldDB" id="H1DCW7"/>
<reference evidence="2 3" key="1">
    <citation type="submission" date="2012-01" db="EMBL/GenBank/DDBJ databases">
        <title>The Genome Sequence of Odoribacter laneus YIT 12061.</title>
        <authorList>
            <consortium name="The Broad Institute Genome Sequencing Platform"/>
            <person name="Earl A."/>
            <person name="Ward D."/>
            <person name="Feldgarden M."/>
            <person name="Gevers D."/>
            <person name="Morotomi M."/>
            <person name="Young S.K."/>
            <person name="Zeng Q."/>
            <person name="Gargeya S."/>
            <person name="Fitzgerald M."/>
            <person name="Haas B."/>
            <person name="Abouelleil A."/>
            <person name="Alvarado L."/>
            <person name="Arachchi H.M."/>
            <person name="Berlin A."/>
            <person name="Chapman S.B."/>
            <person name="Gearin G."/>
            <person name="Goldberg J."/>
            <person name="Griggs A."/>
            <person name="Gujja S."/>
            <person name="Hansen M."/>
            <person name="Heiman D."/>
            <person name="Howarth C."/>
            <person name="Larimer J."/>
            <person name="Lui A."/>
            <person name="MacDonald P.J.P."/>
            <person name="McCowen C."/>
            <person name="Montmayeur A."/>
            <person name="Murphy C."/>
            <person name="Neiman D."/>
            <person name="Pearson M."/>
            <person name="Priest M."/>
            <person name="Roberts A."/>
            <person name="Saif S."/>
            <person name="Shea T."/>
            <person name="Sisk P."/>
            <person name="Stolte C."/>
            <person name="Sykes S."/>
            <person name="Wortman J."/>
            <person name="Nusbaum C."/>
            <person name="Birren B."/>
        </authorList>
    </citation>
    <scope>NUCLEOTIDE SEQUENCE [LARGE SCALE GENOMIC DNA]</scope>
    <source>
        <strain evidence="2 3">YIT 12061</strain>
    </source>
</reference>
<dbReference type="RefSeq" id="WP_009135328.1">
    <property type="nucleotide sequence ID" value="NZ_JH594596.1"/>
</dbReference>
<keyword evidence="1" id="KW-0175">Coiled coil</keyword>
<name>H1DCW7_9BACT</name>
<feature type="coiled-coil region" evidence="1">
    <location>
        <begin position="54"/>
        <end position="81"/>
    </location>
</feature>
<evidence type="ECO:0000313" key="3">
    <source>
        <dbReference type="Proteomes" id="UP000004892"/>
    </source>
</evidence>
<keyword evidence="3" id="KW-1185">Reference proteome</keyword>
<accession>H1DCW7</accession>
<comment type="caution">
    <text evidence="2">The sequence shown here is derived from an EMBL/GenBank/DDBJ whole genome shotgun (WGS) entry which is preliminary data.</text>
</comment>
<proteinExistence type="predicted"/>
<evidence type="ECO:0000313" key="2">
    <source>
        <dbReference type="EMBL" id="EHP51172.1"/>
    </source>
</evidence>
<sequence length="134" mass="16002">MNWKEILASYPENEDMIFLYEEWGETPYLRELFTLLSEYQPDWNKEKELGSWAAEFMLDLLEETEAELGEMEAEARLEQFKERIEERYDDFRNSHQFVRVNNVALRAESGEQSCEDIRAYVDQEGEKTGFPILI</sequence>
<organism evidence="2 3">
    <name type="scientific">Odoribacter laneus YIT 12061</name>
    <dbReference type="NCBI Taxonomy" id="742817"/>
    <lineage>
        <taxon>Bacteria</taxon>
        <taxon>Pseudomonadati</taxon>
        <taxon>Bacteroidota</taxon>
        <taxon>Bacteroidia</taxon>
        <taxon>Bacteroidales</taxon>
        <taxon>Odoribacteraceae</taxon>
        <taxon>Odoribacter</taxon>
    </lineage>
</organism>
<evidence type="ECO:0000256" key="1">
    <source>
        <dbReference type="SAM" id="Coils"/>
    </source>
</evidence>
<dbReference type="PATRIC" id="fig|742817.3.peg.180"/>